<protein>
    <submittedName>
        <fullName evidence="4">EAL domain-containing protein</fullName>
    </submittedName>
</protein>
<dbReference type="InterPro" id="IPR000160">
    <property type="entry name" value="GGDEF_dom"/>
</dbReference>
<dbReference type="CDD" id="cd12914">
    <property type="entry name" value="PDC1_DGC_like"/>
    <property type="match status" value="1"/>
</dbReference>
<dbReference type="Gene3D" id="3.20.20.450">
    <property type="entry name" value="EAL domain"/>
    <property type="match status" value="1"/>
</dbReference>
<feature type="domain" description="GGDEF" evidence="3">
    <location>
        <begin position="529"/>
        <end position="662"/>
    </location>
</feature>
<dbReference type="Proteomes" id="UP001589865">
    <property type="component" value="Unassembled WGS sequence"/>
</dbReference>
<sequence>MRRFRHGGADGASPAPSRSVVALVASGAVLGLLVALGAASLAWNLRQRQLQENGEDLARLSFVLAEQTEQSLQSITLLQRRILEEVRNGQIDTPEAFRQRFGSPAFNQALHDRIDGLPQINELGIVDNTGQLVNFSRGWPIPAVNVGDRDYFHRLSGEAAPPYVISRPMRSRSSGNWTIFLARRASAPDGTLLGLVLGAIELSSFEKLYSRIATEEGLAITLVRRDGVLLARFPARGEITGQAVGTAERFQQLLAGGEHSVTIQNSLIDDQSRLMAVQALPSYPMGINVSQTLHAALAEWRQEAAALALAVLLIEGGIAGMVVLGLRQLRAQGRLAEAWAERAEAGRAAALAELALAREREAAEREARLKDRRFARALDAMGQGLCMFDAAGRLLVHNATLHAMLQLPPEALQAGMPFEALEAALSRSTILRPGDAAALVAPLREASRGGRQGSFVWRWADGRSFAVTVQPATEEGSWLASFEEVTERLRAEQQILHMAQHDALTGLANRTLLHERLRQAAAAAAARGERCALLCLDLDHFKVVNDTLGHPVGDALLQEVARRLGCCVRDADTAARLGGDEFAVLQTGISQPGEVAQLAQRLIEELSRPYEIGGRQLALGVSIGSALAPEDGETGETLLRHADFALYSAKAEGRGRHRVFEPAMNTRMQARLALEAELRRALEEGEFHLLFQPLLSLPDRQVVGFEALLRWRHPRHGLMAPDSFIPLAEETGLIVPIGHWVLREACREMRRWPGHCRVAVNLSPVQLADGPALLRSVEDALAASGEPAGRLELEITESAMLRGTEEVLDTLRRLKERGVRLAMDDFGTGYSSLGYLRTFPFDKVKIDRSFVRDLPHDGESRAIVHAVIGLCGTLGLTVTAEGVETEEQLAQLQRENCSEVQGYLFGAPQPAEEALRLVRGAAARRQDGGAAGTAQVAGLAADEARA</sequence>
<dbReference type="Gene3D" id="3.30.450.20">
    <property type="entry name" value="PAS domain"/>
    <property type="match status" value="3"/>
</dbReference>
<dbReference type="InterPro" id="IPR052155">
    <property type="entry name" value="Biofilm_reg_signaling"/>
</dbReference>
<dbReference type="PROSITE" id="PS50883">
    <property type="entry name" value="EAL"/>
    <property type="match status" value="1"/>
</dbReference>
<dbReference type="PANTHER" id="PTHR44757">
    <property type="entry name" value="DIGUANYLATE CYCLASE DGCP"/>
    <property type="match status" value="1"/>
</dbReference>
<dbReference type="SUPFAM" id="SSF55785">
    <property type="entry name" value="PYP-like sensor domain (PAS domain)"/>
    <property type="match status" value="1"/>
</dbReference>
<dbReference type="CDD" id="cd12915">
    <property type="entry name" value="PDC2_DGC_like"/>
    <property type="match status" value="1"/>
</dbReference>
<evidence type="ECO:0000313" key="4">
    <source>
        <dbReference type="EMBL" id="MFC0407409.1"/>
    </source>
</evidence>
<dbReference type="Pfam" id="PF00990">
    <property type="entry name" value="GGDEF"/>
    <property type="match status" value="1"/>
</dbReference>
<organism evidence="4 5">
    <name type="scientific">Roseomonas elaeocarpi</name>
    <dbReference type="NCBI Taxonomy" id="907779"/>
    <lineage>
        <taxon>Bacteria</taxon>
        <taxon>Pseudomonadati</taxon>
        <taxon>Pseudomonadota</taxon>
        <taxon>Alphaproteobacteria</taxon>
        <taxon>Acetobacterales</taxon>
        <taxon>Roseomonadaceae</taxon>
        <taxon>Roseomonas</taxon>
    </lineage>
</organism>
<keyword evidence="5" id="KW-1185">Reference proteome</keyword>
<dbReference type="CDD" id="cd01948">
    <property type="entry name" value="EAL"/>
    <property type="match status" value="1"/>
</dbReference>
<feature type="transmembrane region" description="Helical" evidence="1">
    <location>
        <begin position="20"/>
        <end position="43"/>
    </location>
</feature>
<feature type="domain" description="EAL" evidence="2">
    <location>
        <begin position="671"/>
        <end position="922"/>
    </location>
</feature>
<evidence type="ECO:0000259" key="3">
    <source>
        <dbReference type="PROSITE" id="PS50887"/>
    </source>
</evidence>
<dbReference type="PROSITE" id="PS50887">
    <property type="entry name" value="GGDEF"/>
    <property type="match status" value="1"/>
</dbReference>
<dbReference type="InterPro" id="IPR043128">
    <property type="entry name" value="Rev_trsase/Diguanyl_cyclase"/>
</dbReference>
<keyword evidence="1" id="KW-0472">Membrane</keyword>
<dbReference type="NCBIfam" id="TIGR00254">
    <property type="entry name" value="GGDEF"/>
    <property type="match status" value="1"/>
</dbReference>
<name>A0ABV6JNW7_9PROT</name>
<dbReference type="SMART" id="SM00267">
    <property type="entry name" value="GGDEF"/>
    <property type="match status" value="1"/>
</dbReference>
<dbReference type="InterPro" id="IPR054327">
    <property type="entry name" value="His-kinase-like_sensor"/>
</dbReference>
<keyword evidence="1" id="KW-1133">Transmembrane helix</keyword>
<dbReference type="CDD" id="cd01949">
    <property type="entry name" value="GGDEF"/>
    <property type="match status" value="1"/>
</dbReference>
<dbReference type="InterPro" id="IPR029787">
    <property type="entry name" value="Nucleotide_cyclase"/>
</dbReference>
<evidence type="ECO:0000256" key="1">
    <source>
        <dbReference type="SAM" id="Phobius"/>
    </source>
</evidence>
<dbReference type="EMBL" id="JBHLUN010000002">
    <property type="protein sequence ID" value="MFC0407409.1"/>
    <property type="molecule type" value="Genomic_DNA"/>
</dbReference>
<dbReference type="Gene3D" id="3.30.70.270">
    <property type="match status" value="1"/>
</dbReference>
<accession>A0ABV6JNW7</accession>
<keyword evidence="1" id="KW-0812">Transmembrane</keyword>
<evidence type="ECO:0000259" key="2">
    <source>
        <dbReference type="PROSITE" id="PS50883"/>
    </source>
</evidence>
<dbReference type="InterPro" id="IPR001633">
    <property type="entry name" value="EAL_dom"/>
</dbReference>
<dbReference type="Pfam" id="PF22588">
    <property type="entry name" value="dCache_1_like"/>
    <property type="match status" value="1"/>
</dbReference>
<dbReference type="Pfam" id="PF00563">
    <property type="entry name" value="EAL"/>
    <property type="match status" value="1"/>
</dbReference>
<proteinExistence type="predicted"/>
<dbReference type="InterPro" id="IPR035965">
    <property type="entry name" value="PAS-like_dom_sf"/>
</dbReference>
<evidence type="ECO:0000313" key="5">
    <source>
        <dbReference type="Proteomes" id="UP001589865"/>
    </source>
</evidence>
<dbReference type="Pfam" id="PF12860">
    <property type="entry name" value="PAS_7"/>
    <property type="match status" value="1"/>
</dbReference>
<feature type="transmembrane region" description="Helical" evidence="1">
    <location>
        <begin position="304"/>
        <end position="326"/>
    </location>
</feature>
<comment type="caution">
    <text evidence="4">The sequence shown here is derived from an EMBL/GenBank/DDBJ whole genome shotgun (WGS) entry which is preliminary data.</text>
</comment>
<dbReference type="SUPFAM" id="SSF141868">
    <property type="entry name" value="EAL domain-like"/>
    <property type="match status" value="1"/>
</dbReference>
<dbReference type="PANTHER" id="PTHR44757:SF2">
    <property type="entry name" value="BIOFILM ARCHITECTURE MAINTENANCE PROTEIN MBAA"/>
    <property type="match status" value="1"/>
</dbReference>
<dbReference type="SUPFAM" id="SSF55073">
    <property type="entry name" value="Nucleotide cyclase"/>
    <property type="match status" value="1"/>
</dbReference>
<gene>
    <name evidence="4" type="ORF">ACFFGY_04060</name>
</gene>
<dbReference type="SMART" id="SM00052">
    <property type="entry name" value="EAL"/>
    <property type="match status" value="1"/>
</dbReference>
<dbReference type="InterPro" id="IPR035919">
    <property type="entry name" value="EAL_sf"/>
</dbReference>
<dbReference type="RefSeq" id="WP_377043105.1">
    <property type="nucleotide sequence ID" value="NZ_JBHLUN010000002.1"/>
</dbReference>
<reference evidence="4 5" key="1">
    <citation type="submission" date="2024-09" db="EMBL/GenBank/DDBJ databases">
        <authorList>
            <person name="Sun Q."/>
            <person name="Mori K."/>
        </authorList>
    </citation>
    <scope>NUCLEOTIDE SEQUENCE [LARGE SCALE GENOMIC DNA]</scope>
    <source>
        <strain evidence="4 5">TBRC 5777</strain>
    </source>
</reference>